<protein>
    <submittedName>
        <fullName evidence="1">Uncharacterized protein</fullName>
    </submittedName>
</protein>
<proteinExistence type="predicted"/>
<sequence>MGWTAFVQTRLVRTHVNALLERQGFRLAFHLPACRRRHSWLPAQYHYTDAAGTEVIWLSGQDPEAREQDPTAPEHRSRFWVYAARRAPERAEQILIRLRQAWGLDWRPVTAQANPLRPTS</sequence>
<comment type="caution">
    <text evidence="1">The sequence shown here is derived from an EMBL/GenBank/DDBJ whole genome shotgun (WGS) entry which is preliminary data.</text>
</comment>
<dbReference type="AlphaFoldDB" id="A0A328VIF6"/>
<gene>
    <name evidence="1" type="ORF">A4R35_18310</name>
</gene>
<name>A0A328VIF6_9CHLR</name>
<keyword evidence="2" id="KW-1185">Reference proteome</keyword>
<dbReference type="Proteomes" id="UP000248706">
    <property type="component" value="Unassembled WGS sequence"/>
</dbReference>
<evidence type="ECO:0000313" key="1">
    <source>
        <dbReference type="EMBL" id="RAQ97496.1"/>
    </source>
</evidence>
<dbReference type="EMBL" id="MCIF01000002">
    <property type="protein sequence ID" value="RAQ97496.1"/>
    <property type="molecule type" value="Genomic_DNA"/>
</dbReference>
<organism evidence="1 2">
    <name type="scientific">Thermogemmatispora tikiterensis</name>
    <dbReference type="NCBI Taxonomy" id="1825093"/>
    <lineage>
        <taxon>Bacteria</taxon>
        <taxon>Bacillati</taxon>
        <taxon>Chloroflexota</taxon>
        <taxon>Ktedonobacteria</taxon>
        <taxon>Thermogemmatisporales</taxon>
        <taxon>Thermogemmatisporaceae</taxon>
        <taxon>Thermogemmatispora</taxon>
    </lineage>
</organism>
<accession>A0A328VIF6</accession>
<reference evidence="1 2" key="1">
    <citation type="submission" date="2016-08" db="EMBL/GenBank/DDBJ databases">
        <title>Analysis of Carbohydrate Active Enzymes in Thermogemmatispora T81 Reveals Carbohydrate Degradation Ability.</title>
        <authorList>
            <person name="Tomazini A."/>
            <person name="Lal S."/>
            <person name="Stott M."/>
            <person name="Henrissat B."/>
            <person name="Polikarpov I."/>
            <person name="Sparling R."/>
            <person name="Levin D.B."/>
        </authorList>
    </citation>
    <scope>NUCLEOTIDE SEQUENCE [LARGE SCALE GENOMIC DNA]</scope>
    <source>
        <strain evidence="1 2">T81</strain>
    </source>
</reference>
<evidence type="ECO:0000313" key="2">
    <source>
        <dbReference type="Proteomes" id="UP000248706"/>
    </source>
</evidence>